<dbReference type="AlphaFoldDB" id="A0A1D1USB8"/>
<gene>
    <name evidence="2" type="primary">RvY_03599-1</name>
    <name evidence="2" type="synonym">RvY_03599.1</name>
    <name evidence="2" type="ORF">RvY_03599</name>
</gene>
<dbReference type="Proteomes" id="UP000186922">
    <property type="component" value="Unassembled WGS sequence"/>
</dbReference>
<name>A0A1D1USB8_RAMVA</name>
<keyword evidence="3" id="KW-1185">Reference proteome</keyword>
<evidence type="ECO:0000256" key="1">
    <source>
        <dbReference type="SAM" id="MobiDB-lite"/>
    </source>
</evidence>
<evidence type="ECO:0000313" key="3">
    <source>
        <dbReference type="Proteomes" id="UP000186922"/>
    </source>
</evidence>
<protein>
    <submittedName>
        <fullName evidence="2">Uncharacterized protein</fullName>
    </submittedName>
</protein>
<feature type="region of interest" description="Disordered" evidence="1">
    <location>
        <begin position="32"/>
        <end position="70"/>
    </location>
</feature>
<sequence>MFLCVGSLEDRLESRSVVSRSVLHAQSFRATQSRFPDVTNGSPGRTPKSGAWTSSRNEKHGQSLSPSHVQGQIFDEQTAFLQPQ</sequence>
<feature type="compositionally biased region" description="Polar residues" evidence="1">
    <location>
        <begin position="32"/>
        <end position="43"/>
    </location>
</feature>
<evidence type="ECO:0000313" key="2">
    <source>
        <dbReference type="EMBL" id="GAU91325.1"/>
    </source>
</evidence>
<dbReference type="EMBL" id="BDGG01000002">
    <property type="protein sequence ID" value="GAU91325.1"/>
    <property type="molecule type" value="Genomic_DNA"/>
</dbReference>
<accession>A0A1D1USB8</accession>
<comment type="caution">
    <text evidence="2">The sequence shown here is derived from an EMBL/GenBank/DDBJ whole genome shotgun (WGS) entry which is preliminary data.</text>
</comment>
<organism evidence="2 3">
    <name type="scientific">Ramazzottius varieornatus</name>
    <name type="common">Water bear</name>
    <name type="synonym">Tardigrade</name>
    <dbReference type="NCBI Taxonomy" id="947166"/>
    <lineage>
        <taxon>Eukaryota</taxon>
        <taxon>Metazoa</taxon>
        <taxon>Ecdysozoa</taxon>
        <taxon>Tardigrada</taxon>
        <taxon>Eutardigrada</taxon>
        <taxon>Parachela</taxon>
        <taxon>Hypsibioidea</taxon>
        <taxon>Ramazzottiidae</taxon>
        <taxon>Ramazzottius</taxon>
    </lineage>
</organism>
<reference evidence="2 3" key="1">
    <citation type="journal article" date="2016" name="Nat. Commun.">
        <title>Extremotolerant tardigrade genome and improved radiotolerance of human cultured cells by tardigrade-unique protein.</title>
        <authorList>
            <person name="Hashimoto T."/>
            <person name="Horikawa D.D."/>
            <person name="Saito Y."/>
            <person name="Kuwahara H."/>
            <person name="Kozuka-Hata H."/>
            <person name="Shin-I T."/>
            <person name="Minakuchi Y."/>
            <person name="Ohishi K."/>
            <person name="Motoyama A."/>
            <person name="Aizu T."/>
            <person name="Enomoto A."/>
            <person name="Kondo K."/>
            <person name="Tanaka S."/>
            <person name="Hara Y."/>
            <person name="Koshikawa S."/>
            <person name="Sagara H."/>
            <person name="Miura T."/>
            <person name="Yokobori S."/>
            <person name="Miyagawa K."/>
            <person name="Suzuki Y."/>
            <person name="Kubo T."/>
            <person name="Oyama M."/>
            <person name="Kohara Y."/>
            <person name="Fujiyama A."/>
            <person name="Arakawa K."/>
            <person name="Katayama T."/>
            <person name="Toyoda A."/>
            <person name="Kunieda T."/>
        </authorList>
    </citation>
    <scope>NUCLEOTIDE SEQUENCE [LARGE SCALE GENOMIC DNA]</scope>
    <source>
        <strain evidence="2 3">YOKOZUNA-1</strain>
    </source>
</reference>
<proteinExistence type="predicted"/>